<dbReference type="EMBL" id="LS992241">
    <property type="protein sequence ID" value="SYX82625.1"/>
    <property type="molecule type" value="Genomic_DNA"/>
</dbReference>
<evidence type="ECO:0000313" key="3">
    <source>
        <dbReference type="Proteomes" id="UP000304148"/>
    </source>
</evidence>
<accession>A0A383R6B5</accession>
<name>A0A383R6B5_PAEAL</name>
<dbReference type="AlphaFoldDB" id="A0A383R6B5"/>
<feature type="region of interest" description="Disordered" evidence="1">
    <location>
        <begin position="1"/>
        <end position="27"/>
    </location>
</feature>
<sequence length="75" mass="8223">MHMKRVKGMTKGKGKKKTSLQSGREQFSMKIVTSDRCEVCKTPCTRGMDYVERMSQPGAVGNGVPCILTRTKVGG</sequence>
<organism evidence="2 3">
    <name type="scientific">Paenibacillus alvei</name>
    <name type="common">Bacillus alvei</name>
    <dbReference type="NCBI Taxonomy" id="44250"/>
    <lineage>
        <taxon>Bacteria</taxon>
        <taxon>Bacillati</taxon>
        <taxon>Bacillota</taxon>
        <taxon>Bacilli</taxon>
        <taxon>Bacillales</taxon>
        <taxon>Paenibacillaceae</taxon>
        <taxon>Paenibacillus</taxon>
    </lineage>
</organism>
<gene>
    <name evidence="2" type="ORF">PBLR_11047</name>
</gene>
<dbReference type="Proteomes" id="UP000304148">
    <property type="component" value="Chromosome"/>
</dbReference>
<feature type="compositionally biased region" description="Basic residues" evidence="1">
    <location>
        <begin position="1"/>
        <end position="18"/>
    </location>
</feature>
<protein>
    <submittedName>
        <fullName evidence="2">Uncharacterized protein</fullName>
    </submittedName>
</protein>
<reference evidence="3" key="1">
    <citation type="submission" date="2018-08" db="EMBL/GenBank/DDBJ databases">
        <authorList>
            <person name="Chevrot R."/>
        </authorList>
    </citation>
    <scope>NUCLEOTIDE SEQUENCE [LARGE SCALE GENOMIC DNA]</scope>
</reference>
<evidence type="ECO:0000256" key="1">
    <source>
        <dbReference type="SAM" id="MobiDB-lite"/>
    </source>
</evidence>
<evidence type="ECO:0000313" key="2">
    <source>
        <dbReference type="EMBL" id="SYX82625.1"/>
    </source>
</evidence>
<proteinExistence type="predicted"/>